<keyword evidence="3" id="KW-1185">Reference proteome</keyword>
<dbReference type="Pfam" id="PF00174">
    <property type="entry name" value="Oxidored_molyb"/>
    <property type="match status" value="1"/>
</dbReference>
<dbReference type="InterPro" id="IPR000572">
    <property type="entry name" value="OxRdtase_Mopterin-bd_dom"/>
</dbReference>
<dbReference type="PANTHER" id="PTHR43032:SF4">
    <property type="entry name" value="OXIDOREDUCTASE MOLYBDOPTERIN-BINDING DOMAIN-CONTAINING PROTEIN"/>
    <property type="match status" value="1"/>
</dbReference>
<dbReference type="InterPro" id="IPR036374">
    <property type="entry name" value="OxRdtase_Mopterin-bd_sf"/>
</dbReference>
<dbReference type="STRING" id="671065.MetMK1DRAFT_00025200"/>
<accession>H2C7H1</accession>
<gene>
    <name evidence="2" type="ORF">MetMK1DRAFT_00025200</name>
</gene>
<dbReference type="EMBL" id="JH597770">
    <property type="protein sequence ID" value="EHP68097.1"/>
    <property type="molecule type" value="Genomic_DNA"/>
</dbReference>
<evidence type="ECO:0000259" key="1">
    <source>
        <dbReference type="Pfam" id="PF00174"/>
    </source>
</evidence>
<proteinExistence type="predicted"/>
<evidence type="ECO:0000313" key="3">
    <source>
        <dbReference type="Proteomes" id="UP000003980"/>
    </source>
</evidence>
<sequence length="212" mass="23629">MKPLSDRRTFLKLLVSSTTLLALGRLGADQLAPLLHAPKGLTPFSSWYVVQIGGTPNVNLSNYVLTVDGEVENPLQLTYEEILSMPSVQVKDTIQCVSDPYFLRAEVVWTGVPLSYILQMAKPSPSAIKVLSYSADGYTADLPIWKAMEPDTVLAYMADGKPLPQVHGYPVRLAVPRWWGYTYAKWVTRLYVTSQNVLGYWESLGYADVARK</sequence>
<dbReference type="PANTHER" id="PTHR43032">
    <property type="entry name" value="PROTEIN-METHIONINE-SULFOXIDE REDUCTASE"/>
    <property type="match status" value="1"/>
</dbReference>
<dbReference type="AlphaFoldDB" id="H2C7H1"/>
<dbReference type="InterPro" id="IPR006311">
    <property type="entry name" value="TAT_signal"/>
</dbReference>
<dbReference type="Gene3D" id="3.90.420.10">
    <property type="entry name" value="Oxidoreductase, molybdopterin-binding domain"/>
    <property type="match status" value="1"/>
</dbReference>
<evidence type="ECO:0000313" key="2">
    <source>
        <dbReference type="EMBL" id="EHP68097.1"/>
    </source>
</evidence>
<dbReference type="HOGENOM" id="CLU_094953_1_1_2"/>
<reference evidence="2 3" key="1">
    <citation type="submission" date="2012-01" db="EMBL/GenBank/DDBJ databases">
        <title>Improved High-Quality Draft sequence of Metallosphaera yellowstonensis MK1.</title>
        <authorList>
            <consortium name="US DOE Joint Genome Institute"/>
            <person name="Lucas S."/>
            <person name="Han J."/>
            <person name="Cheng J.-F."/>
            <person name="Goodwin L."/>
            <person name="Pitluck S."/>
            <person name="Peters L."/>
            <person name="Teshima H."/>
            <person name="Detter J.C."/>
            <person name="Han C."/>
            <person name="Tapia R."/>
            <person name="Land M."/>
            <person name="Hauser L."/>
            <person name="Kyrpides N."/>
            <person name="Kozubal M."/>
            <person name="Macur R.E."/>
            <person name="Jay Z."/>
            <person name="Inskeep W."/>
            <person name="Woyke T."/>
        </authorList>
    </citation>
    <scope>NUCLEOTIDE SEQUENCE [LARGE SCALE GENOMIC DNA]</scope>
    <source>
        <strain evidence="2 3">MK1</strain>
    </source>
</reference>
<dbReference type="PROSITE" id="PS51318">
    <property type="entry name" value="TAT"/>
    <property type="match status" value="1"/>
</dbReference>
<feature type="domain" description="Oxidoreductase molybdopterin-binding" evidence="1">
    <location>
        <begin position="53"/>
        <end position="201"/>
    </location>
</feature>
<dbReference type="OrthoDB" id="24039at2157"/>
<dbReference type="Proteomes" id="UP000003980">
    <property type="component" value="Unassembled WGS sequence"/>
</dbReference>
<organism evidence="2 3">
    <name type="scientific">Metallosphaera yellowstonensis MK1</name>
    <dbReference type="NCBI Taxonomy" id="671065"/>
    <lineage>
        <taxon>Archaea</taxon>
        <taxon>Thermoproteota</taxon>
        <taxon>Thermoprotei</taxon>
        <taxon>Sulfolobales</taxon>
        <taxon>Sulfolobaceae</taxon>
        <taxon>Metallosphaera</taxon>
    </lineage>
</organism>
<dbReference type="RefSeq" id="WP_009074160.1">
    <property type="nucleotide sequence ID" value="NZ_JH597770.1"/>
</dbReference>
<dbReference type="eggNOG" id="arCOG00266">
    <property type="taxonomic scope" value="Archaea"/>
</dbReference>
<name>H2C7H1_9CREN</name>
<protein>
    <submittedName>
        <fullName evidence="2">Sulfite oxidase-like oxidoreductase</fullName>
    </submittedName>
</protein>
<dbReference type="CDD" id="cd00321">
    <property type="entry name" value="SO_family_Moco"/>
    <property type="match status" value="1"/>
</dbReference>
<dbReference type="SUPFAM" id="SSF56524">
    <property type="entry name" value="Oxidoreductase molybdopterin-binding domain"/>
    <property type="match status" value="1"/>
</dbReference>